<dbReference type="GO" id="GO:0015421">
    <property type="term" value="F:ABC-type oligopeptide transporter activity"/>
    <property type="evidence" value="ECO:0007669"/>
    <property type="project" value="TreeGrafter"/>
</dbReference>
<accession>A0A3B0QBG7</accession>
<name>A0A3B0QBG7_9BACT</name>
<dbReference type="InterPro" id="IPR027417">
    <property type="entry name" value="P-loop_NTPase"/>
</dbReference>
<dbReference type="EMBL" id="LS991951">
    <property type="protein sequence ID" value="SYV97301.1"/>
    <property type="molecule type" value="Genomic_DNA"/>
</dbReference>
<sequence length="80" mass="8983">MDEATSNVDSLTEKEIQESMNNLTINSTSIIIAHRLSTIKDCDNILVINDGQILEQGNHEQLINSKGKYFELVKHQNNLG</sequence>
<dbReference type="SUPFAM" id="SSF52540">
    <property type="entry name" value="P-loop containing nucleoside triphosphate hydrolases"/>
    <property type="match status" value="1"/>
</dbReference>
<dbReference type="Gene3D" id="3.40.50.300">
    <property type="entry name" value="P-loop containing nucleotide triphosphate hydrolases"/>
    <property type="match status" value="1"/>
</dbReference>
<dbReference type="InterPro" id="IPR039421">
    <property type="entry name" value="Type_1_exporter"/>
</dbReference>
<keyword evidence="1" id="KW-0378">Hydrolase</keyword>
<reference evidence="2" key="1">
    <citation type="submission" date="2018-06" db="EMBL/GenBank/DDBJ databases">
        <authorList>
            <consortium name="Pathogen Informatics"/>
        </authorList>
    </citation>
    <scope>NUCLEOTIDE SEQUENCE [LARGE SCALE GENOMIC DNA]</scope>
    <source>
        <strain evidence="2">NCTC10132</strain>
    </source>
</reference>
<evidence type="ECO:0000313" key="2">
    <source>
        <dbReference type="Proteomes" id="UP000257559"/>
    </source>
</evidence>
<keyword evidence="2" id="KW-1185">Reference proteome</keyword>
<dbReference type="EC" id="3.6.3.44" evidence="1"/>
<dbReference type="GO" id="GO:0090374">
    <property type="term" value="P:oligopeptide export from mitochondrion"/>
    <property type="evidence" value="ECO:0007669"/>
    <property type="project" value="TreeGrafter"/>
</dbReference>
<proteinExistence type="predicted"/>
<evidence type="ECO:0000313" key="1">
    <source>
        <dbReference type="EMBL" id="SYV97301.1"/>
    </source>
</evidence>
<organism evidence="1 2">
    <name type="scientific">Mycoplasmopsis edwardii</name>
    <dbReference type="NCBI Taxonomy" id="53558"/>
    <lineage>
        <taxon>Bacteria</taxon>
        <taxon>Bacillati</taxon>
        <taxon>Mycoplasmatota</taxon>
        <taxon>Mycoplasmoidales</taxon>
        <taxon>Metamycoplasmataceae</taxon>
        <taxon>Mycoplasmopsis</taxon>
    </lineage>
</organism>
<gene>
    <name evidence="1" type="primary">mdlB</name>
    <name evidence="1" type="ORF">NCTC10132_00666</name>
</gene>
<dbReference type="GO" id="GO:0016787">
    <property type="term" value="F:hydrolase activity"/>
    <property type="evidence" value="ECO:0007669"/>
    <property type="project" value="UniProtKB-KW"/>
</dbReference>
<dbReference type="PANTHER" id="PTHR43394">
    <property type="entry name" value="ATP-DEPENDENT PERMEASE MDL1, MITOCHONDRIAL"/>
    <property type="match status" value="1"/>
</dbReference>
<dbReference type="Proteomes" id="UP000257559">
    <property type="component" value="Chromosome"/>
</dbReference>
<dbReference type="KEGG" id="medw:NCTC10132_00666"/>
<dbReference type="AlphaFoldDB" id="A0A3B0QBG7"/>
<protein>
    <submittedName>
        <fullName evidence="1">ABC-type multidrug/protein/lipid (MdlB-like) transport system component</fullName>
        <ecNumber evidence="1">3.6.3.44</ecNumber>
    </submittedName>
</protein>
<dbReference type="PANTHER" id="PTHR43394:SF1">
    <property type="entry name" value="ATP-BINDING CASSETTE SUB-FAMILY B MEMBER 10, MITOCHONDRIAL"/>
    <property type="match status" value="1"/>
</dbReference>